<reference evidence="2 3" key="1">
    <citation type="submission" date="2021-06" db="EMBL/GenBank/DDBJ databases">
        <authorList>
            <person name="Kallberg Y."/>
            <person name="Tangrot J."/>
            <person name="Rosling A."/>
        </authorList>
    </citation>
    <scope>NUCLEOTIDE SEQUENCE [LARGE SCALE GENOMIC DNA]</scope>
    <source>
        <strain evidence="2 3">120-4 pot B 10/14</strain>
    </source>
</reference>
<evidence type="ECO:0000256" key="1">
    <source>
        <dbReference type="SAM" id="MobiDB-lite"/>
    </source>
</evidence>
<proteinExistence type="predicted"/>
<gene>
    <name evidence="2" type="ORF">GMARGA_LOCUS25735</name>
</gene>
<evidence type="ECO:0000313" key="3">
    <source>
        <dbReference type="Proteomes" id="UP000789901"/>
    </source>
</evidence>
<feature type="compositionally biased region" description="Basic and acidic residues" evidence="1">
    <location>
        <begin position="44"/>
        <end position="53"/>
    </location>
</feature>
<name>A0ABN7W2U2_GIGMA</name>
<dbReference type="Proteomes" id="UP000789901">
    <property type="component" value="Unassembled WGS sequence"/>
</dbReference>
<evidence type="ECO:0000313" key="2">
    <source>
        <dbReference type="EMBL" id="CAG8813237.1"/>
    </source>
</evidence>
<dbReference type="EMBL" id="CAJVQB010028893">
    <property type="protein sequence ID" value="CAG8813237.1"/>
    <property type="molecule type" value="Genomic_DNA"/>
</dbReference>
<comment type="caution">
    <text evidence="2">The sequence shown here is derived from an EMBL/GenBank/DDBJ whole genome shotgun (WGS) entry which is preliminary data.</text>
</comment>
<feature type="region of interest" description="Disordered" evidence="1">
    <location>
        <begin position="1"/>
        <end position="53"/>
    </location>
</feature>
<accession>A0ABN7W2U2</accession>
<protein>
    <submittedName>
        <fullName evidence="2">31541_t:CDS:1</fullName>
    </submittedName>
</protein>
<sequence>MSLSLYSESSDEHRNSLIETEPSQIDTTSLLVENEAPQNMSNENDLKDYKDAS</sequence>
<feature type="compositionally biased region" description="Polar residues" evidence="1">
    <location>
        <begin position="17"/>
        <end position="43"/>
    </location>
</feature>
<keyword evidence="3" id="KW-1185">Reference proteome</keyword>
<organism evidence="2 3">
    <name type="scientific">Gigaspora margarita</name>
    <dbReference type="NCBI Taxonomy" id="4874"/>
    <lineage>
        <taxon>Eukaryota</taxon>
        <taxon>Fungi</taxon>
        <taxon>Fungi incertae sedis</taxon>
        <taxon>Mucoromycota</taxon>
        <taxon>Glomeromycotina</taxon>
        <taxon>Glomeromycetes</taxon>
        <taxon>Diversisporales</taxon>
        <taxon>Gigasporaceae</taxon>
        <taxon>Gigaspora</taxon>
    </lineage>
</organism>
<feature type="non-terminal residue" evidence="2">
    <location>
        <position position="53"/>
    </location>
</feature>